<dbReference type="PANTHER" id="PTHR12792">
    <property type="entry name" value="EXTRA SPINDLE POLES 1-RELATED"/>
    <property type="match status" value="1"/>
</dbReference>
<dbReference type="InterPro" id="IPR005314">
    <property type="entry name" value="Peptidase_C50"/>
</dbReference>
<reference evidence="2" key="2">
    <citation type="submission" date="2025-08" db="UniProtKB">
        <authorList>
            <consortium name="Ensembl"/>
        </authorList>
    </citation>
    <scope>IDENTIFICATION</scope>
</reference>
<evidence type="ECO:0000313" key="2">
    <source>
        <dbReference type="Ensembl" id="ENSHHUP00000033314.1"/>
    </source>
</evidence>
<dbReference type="InterPro" id="IPR011990">
    <property type="entry name" value="TPR-like_helical_dom_sf"/>
</dbReference>
<dbReference type="GO" id="GO:0072686">
    <property type="term" value="C:mitotic spindle"/>
    <property type="evidence" value="ECO:0007669"/>
    <property type="project" value="TreeGrafter"/>
</dbReference>
<reference evidence="3" key="1">
    <citation type="submission" date="2018-06" db="EMBL/GenBank/DDBJ databases">
        <title>Genome assembly of Danube salmon.</title>
        <authorList>
            <person name="Macqueen D.J."/>
            <person name="Gundappa M.K."/>
        </authorList>
    </citation>
    <scope>NUCLEOTIDE SEQUENCE [LARGE SCALE GENOMIC DNA]</scope>
</reference>
<organism evidence="2 3">
    <name type="scientific">Hucho hucho</name>
    <name type="common">huchen</name>
    <dbReference type="NCBI Taxonomy" id="62062"/>
    <lineage>
        <taxon>Eukaryota</taxon>
        <taxon>Metazoa</taxon>
        <taxon>Chordata</taxon>
        <taxon>Craniata</taxon>
        <taxon>Vertebrata</taxon>
        <taxon>Euteleostomi</taxon>
        <taxon>Actinopterygii</taxon>
        <taxon>Neopterygii</taxon>
        <taxon>Teleostei</taxon>
        <taxon>Protacanthopterygii</taxon>
        <taxon>Salmoniformes</taxon>
        <taxon>Salmonidae</taxon>
        <taxon>Salmoninae</taxon>
        <taxon>Hucho</taxon>
    </lineage>
</organism>
<dbReference type="Gene3D" id="1.25.40.10">
    <property type="entry name" value="Tetratricopeptide repeat domain"/>
    <property type="match status" value="1"/>
</dbReference>
<dbReference type="STRING" id="62062.ENSHHUP00000033314"/>
<dbReference type="GO" id="GO:0004197">
    <property type="term" value="F:cysteine-type endopeptidase activity"/>
    <property type="evidence" value="ECO:0007669"/>
    <property type="project" value="InterPro"/>
</dbReference>
<dbReference type="GO" id="GO:0006508">
    <property type="term" value="P:proteolysis"/>
    <property type="evidence" value="ECO:0007669"/>
    <property type="project" value="InterPro"/>
</dbReference>
<dbReference type="Ensembl" id="ENSHHUT00000034663.1">
    <property type="protein sequence ID" value="ENSHHUP00000033314.1"/>
    <property type="gene ID" value="ENSHHUG00000021060.1"/>
</dbReference>
<dbReference type="GO" id="GO:0051307">
    <property type="term" value="P:meiotic chromosome separation"/>
    <property type="evidence" value="ECO:0007669"/>
    <property type="project" value="TreeGrafter"/>
</dbReference>
<dbReference type="GO" id="GO:0005737">
    <property type="term" value="C:cytoplasm"/>
    <property type="evidence" value="ECO:0007669"/>
    <property type="project" value="TreeGrafter"/>
</dbReference>
<sequence length="219" mass="23999">MNHSSLDQAIDKEKRLQKVREQAGGDTNPVETNDLDYEDKQKQQDSNLVYEGLRFNLAAESKLSQPLDKALGEWASLLQGSELPSVKNPKQTCTSIALTAALYKLMGKPLQALEAYQLASGLSRRLGDAQGHASSLCLSARLLLELGAPEMAQAQLEEAENCLTPDLNTGGPSLLSVLAKLLRAQLCYSKGQVTHTVLTTLQRELTKRQHKCCYHLSLP</sequence>
<protein>
    <submittedName>
        <fullName evidence="2">Uncharacterized protein</fullName>
    </submittedName>
</protein>
<keyword evidence="3" id="KW-1185">Reference proteome</keyword>
<name>A0A4W5M645_9TELE</name>
<accession>A0A4W5M645</accession>
<proteinExistence type="predicted"/>
<dbReference type="Proteomes" id="UP000314982">
    <property type="component" value="Unassembled WGS sequence"/>
</dbReference>
<feature type="region of interest" description="Disordered" evidence="1">
    <location>
        <begin position="1"/>
        <end position="41"/>
    </location>
</feature>
<dbReference type="GO" id="GO:0005634">
    <property type="term" value="C:nucleus"/>
    <property type="evidence" value="ECO:0007669"/>
    <property type="project" value="InterPro"/>
</dbReference>
<dbReference type="SUPFAM" id="SSF48452">
    <property type="entry name" value="TPR-like"/>
    <property type="match status" value="1"/>
</dbReference>
<dbReference type="PANTHER" id="PTHR12792:SF0">
    <property type="entry name" value="SEPARIN"/>
    <property type="match status" value="1"/>
</dbReference>
<evidence type="ECO:0000313" key="3">
    <source>
        <dbReference type="Proteomes" id="UP000314982"/>
    </source>
</evidence>
<dbReference type="AlphaFoldDB" id="A0A4W5M645"/>
<dbReference type="GO" id="GO:0005813">
    <property type="term" value="C:centrosome"/>
    <property type="evidence" value="ECO:0007669"/>
    <property type="project" value="TreeGrafter"/>
</dbReference>
<feature type="compositionally biased region" description="Basic and acidic residues" evidence="1">
    <location>
        <begin position="9"/>
        <end position="23"/>
    </location>
</feature>
<evidence type="ECO:0000256" key="1">
    <source>
        <dbReference type="SAM" id="MobiDB-lite"/>
    </source>
</evidence>
<reference evidence="2" key="3">
    <citation type="submission" date="2025-09" db="UniProtKB">
        <authorList>
            <consortium name="Ensembl"/>
        </authorList>
    </citation>
    <scope>IDENTIFICATION</scope>
</reference>